<dbReference type="EMBL" id="LVVY01000133">
    <property type="protein sequence ID" value="OAM73563.1"/>
    <property type="molecule type" value="Genomic_DNA"/>
</dbReference>
<dbReference type="AlphaFoldDB" id="A0A178HL63"/>
<reference evidence="1 2" key="1">
    <citation type="submission" date="2016-03" db="EMBL/GenBank/DDBJ databases">
        <title>Genome sequencing of Devosia sp. S37.</title>
        <authorList>
            <person name="Mohd Nor M."/>
        </authorList>
    </citation>
    <scope>NUCLEOTIDE SEQUENCE [LARGE SCALE GENOMIC DNA]</scope>
    <source>
        <strain evidence="1 2">S37</strain>
    </source>
</reference>
<accession>A0A178HL63</accession>
<dbReference type="OrthoDB" id="7961287at2"/>
<sequence>MSARSILLTRRRGPENAMPWLVLHDRWGMLEDAEALATLLGPAALTIAVRAVRVQNRGGSGFTHGYFWTIGPIERPELSTMGDALYQLELLLEENWARYGRRKLGLLGKGQGGMMALVLASLFPDKVEKVVAIDALLPLNLGDMPFTPSLAGVDVVLTHADPVPAERLAALQTLGARLTLTPQSDLPALLQAA</sequence>
<dbReference type="RefSeq" id="WP_067460155.1">
    <property type="nucleotide sequence ID" value="NZ_LVVY01000133.1"/>
</dbReference>
<dbReference type="STRING" id="1770058.A3840_17745"/>
<evidence type="ECO:0000313" key="1">
    <source>
        <dbReference type="EMBL" id="OAM73563.1"/>
    </source>
</evidence>
<dbReference type="Gene3D" id="3.40.50.1820">
    <property type="entry name" value="alpha/beta hydrolase"/>
    <property type="match status" value="1"/>
</dbReference>
<keyword evidence="2" id="KW-1185">Reference proteome</keyword>
<protein>
    <recommendedName>
        <fullName evidence="3">AB hydrolase-1 domain-containing protein</fullName>
    </recommendedName>
</protein>
<comment type="caution">
    <text evidence="1">The sequence shown here is derived from an EMBL/GenBank/DDBJ whole genome shotgun (WGS) entry which is preliminary data.</text>
</comment>
<dbReference type="SUPFAM" id="SSF53474">
    <property type="entry name" value="alpha/beta-Hydrolases"/>
    <property type="match status" value="1"/>
</dbReference>
<name>A0A178HL63_9HYPH</name>
<gene>
    <name evidence="1" type="ORF">A3840_17745</name>
</gene>
<dbReference type="InterPro" id="IPR029058">
    <property type="entry name" value="AB_hydrolase_fold"/>
</dbReference>
<evidence type="ECO:0008006" key="3">
    <source>
        <dbReference type="Google" id="ProtNLM"/>
    </source>
</evidence>
<evidence type="ECO:0000313" key="2">
    <source>
        <dbReference type="Proteomes" id="UP000078389"/>
    </source>
</evidence>
<organism evidence="1 2">
    <name type="scientific">Devosia elaeis</name>
    <dbReference type="NCBI Taxonomy" id="1770058"/>
    <lineage>
        <taxon>Bacteria</taxon>
        <taxon>Pseudomonadati</taxon>
        <taxon>Pseudomonadota</taxon>
        <taxon>Alphaproteobacteria</taxon>
        <taxon>Hyphomicrobiales</taxon>
        <taxon>Devosiaceae</taxon>
        <taxon>Devosia</taxon>
    </lineage>
</organism>
<proteinExistence type="predicted"/>
<dbReference type="Proteomes" id="UP000078389">
    <property type="component" value="Unassembled WGS sequence"/>
</dbReference>